<feature type="transmembrane region" description="Helical" evidence="2">
    <location>
        <begin position="201"/>
        <end position="221"/>
    </location>
</feature>
<reference evidence="4 5" key="1">
    <citation type="submission" date="2019-11" db="EMBL/GenBank/DDBJ databases">
        <title>Nocardia sp. nov. CT2-14 isolated from soil.</title>
        <authorList>
            <person name="Kanchanasin P."/>
            <person name="Tanasupawat S."/>
            <person name="Yuki M."/>
            <person name="Kudo T."/>
        </authorList>
    </citation>
    <scope>NUCLEOTIDE SEQUENCE [LARGE SCALE GENOMIC DNA]</scope>
    <source>
        <strain evidence="4 5">CT2-14</strain>
    </source>
</reference>
<evidence type="ECO:0000313" key="5">
    <source>
        <dbReference type="Proteomes" id="UP000432464"/>
    </source>
</evidence>
<dbReference type="Pfam" id="PF00892">
    <property type="entry name" value="EamA"/>
    <property type="match status" value="2"/>
</dbReference>
<dbReference type="PANTHER" id="PTHR22911:SF79">
    <property type="entry name" value="MOBA-LIKE NTP TRANSFERASE DOMAIN-CONTAINING PROTEIN"/>
    <property type="match status" value="1"/>
</dbReference>
<feature type="transmembrane region" description="Helical" evidence="2">
    <location>
        <begin position="137"/>
        <end position="155"/>
    </location>
</feature>
<dbReference type="SUPFAM" id="SSF103481">
    <property type="entry name" value="Multidrug resistance efflux transporter EmrE"/>
    <property type="match status" value="2"/>
</dbReference>
<feature type="transmembrane region" description="Helical" evidence="2">
    <location>
        <begin position="78"/>
        <end position="98"/>
    </location>
</feature>
<keyword evidence="5" id="KW-1185">Reference proteome</keyword>
<feature type="domain" description="EamA" evidence="3">
    <location>
        <begin position="165"/>
        <end position="299"/>
    </location>
</feature>
<name>A0A6I3L1L1_9NOCA</name>
<evidence type="ECO:0000313" key="4">
    <source>
        <dbReference type="EMBL" id="MTE16883.1"/>
    </source>
</evidence>
<feature type="transmembrane region" description="Helical" evidence="2">
    <location>
        <begin position="282"/>
        <end position="303"/>
    </location>
</feature>
<evidence type="ECO:0000259" key="3">
    <source>
        <dbReference type="Pfam" id="PF00892"/>
    </source>
</evidence>
<dbReference type="PANTHER" id="PTHR22911">
    <property type="entry name" value="ACYL-MALONYL CONDENSING ENZYME-RELATED"/>
    <property type="match status" value="1"/>
</dbReference>
<feature type="transmembrane region" description="Helical" evidence="2">
    <location>
        <begin position="167"/>
        <end position="189"/>
    </location>
</feature>
<dbReference type="RefSeq" id="WP_328290804.1">
    <property type="nucleotide sequence ID" value="NZ_WMBB01000017.1"/>
</dbReference>
<feature type="transmembrane region" description="Helical" evidence="2">
    <location>
        <begin position="104"/>
        <end position="125"/>
    </location>
</feature>
<keyword evidence="2" id="KW-1133">Transmembrane helix</keyword>
<evidence type="ECO:0000256" key="1">
    <source>
        <dbReference type="ARBA" id="ARBA00007362"/>
    </source>
</evidence>
<dbReference type="GO" id="GO:0016020">
    <property type="term" value="C:membrane"/>
    <property type="evidence" value="ECO:0007669"/>
    <property type="project" value="InterPro"/>
</dbReference>
<keyword evidence="2" id="KW-0472">Membrane</keyword>
<feature type="transmembrane region" description="Helical" evidence="2">
    <location>
        <begin position="47"/>
        <end position="66"/>
    </location>
</feature>
<dbReference type="InterPro" id="IPR037185">
    <property type="entry name" value="EmrE-like"/>
</dbReference>
<dbReference type="EMBL" id="WMBB01000017">
    <property type="protein sequence ID" value="MTE16883.1"/>
    <property type="molecule type" value="Genomic_DNA"/>
</dbReference>
<feature type="domain" description="EamA" evidence="3">
    <location>
        <begin position="20"/>
        <end position="150"/>
    </location>
</feature>
<proteinExistence type="inferred from homology"/>
<comment type="similarity">
    <text evidence="1">Belongs to the EamA transporter family.</text>
</comment>
<accession>A0A6I3L1L1</accession>
<feature type="transmembrane region" description="Helical" evidence="2">
    <location>
        <begin position="257"/>
        <end position="276"/>
    </location>
</feature>
<comment type="caution">
    <text evidence="4">The sequence shown here is derived from an EMBL/GenBank/DDBJ whole genome shotgun (WGS) entry which is preliminary data.</text>
</comment>
<gene>
    <name evidence="4" type="ORF">GLP40_29585</name>
</gene>
<evidence type="ECO:0000256" key="2">
    <source>
        <dbReference type="SAM" id="Phobius"/>
    </source>
</evidence>
<organism evidence="4 5">
    <name type="scientific">Nocardia aurantiaca</name>
    <dbReference type="NCBI Taxonomy" id="2675850"/>
    <lineage>
        <taxon>Bacteria</taxon>
        <taxon>Bacillati</taxon>
        <taxon>Actinomycetota</taxon>
        <taxon>Actinomycetes</taxon>
        <taxon>Mycobacteriales</taxon>
        <taxon>Nocardiaceae</taxon>
        <taxon>Nocardia</taxon>
    </lineage>
</organism>
<dbReference type="InterPro" id="IPR000620">
    <property type="entry name" value="EamA_dom"/>
</dbReference>
<sequence length="309" mass="31093">MPNRTTTFTTSRAHSASWRGSLPILAAAILWGSTGTAASLAPAGTPAVAIGSAGLALGGLLLFLIRRGNRLRPSTSERLLLMLGACAVAGYPVTFYPALARTGVAVATVIALGSAPVLAGPLSWLTGGGRPTTRWALATLLAVIGCAVLIAGRQIGVPAPGIDGLGVVLAVCAGLAYAVYSLIGSILIARGHSSGKVMGTMFGVAALLVLPVVIGSGITWLTTARGAAVVLHLALFTTLLAYRLFGYGLQHTTVESATTLTLAEPAVAAVLGVTVVGERLPMLSWSGMAMLAAGLALLTVPAARRAVSP</sequence>
<feature type="transmembrane region" description="Helical" evidence="2">
    <location>
        <begin position="227"/>
        <end position="245"/>
    </location>
</feature>
<protein>
    <submittedName>
        <fullName evidence="4">EamA family transporter</fullName>
    </submittedName>
</protein>
<dbReference type="Proteomes" id="UP000432464">
    <property type="component" value="Unassembled WGS sequence"/>
</dbReference>
<dbReference type="AlphaFoldDB" id="A0A6I3L1L1"/>
<keyword evidence="2" id="KW-0812">Transmembrane</keyword>